<dbReference type="AlphaFoldDB" id="A0A0S3SRX8"/>
<organism evidence="1 2">
    <name type="scientific">Vigna angularis var. angularis</name>
    <dbReference type="NCBI Taxonomy" id="157739"/>
    <lineage>
        <taxon>Eukaryota</taxon>
        <taxon>Viridiplantae</taxon>
        <taxon>Streptophyta</taxon>
        <taxon>Embryophyta</taxon>
        <taxon>Tracheophyta</taxon>
        <taxon>Spermatophyta</taxon>
        <taxon>Magnoliopsida</taxon>
        <taxon>eudicotyledons</taxon>
        <taxon>Gunneridae</taxon>
        <taxon>Pentapetalae</taxon>
        <taxon>rosids</taxon>
        <taxon>fabids</taxon>
        <taxon>Fabales</taxon>
        <taxon>Fabaceae</taxon>
        <taxon>Papilionoideae</taxon>
        <taxon>50 kb inversion clade</taxon>
        <taxon>NPAAA clade</taxon>
        <taxon>indigoferoid/millettioid clade</taxon>
        <taxon>Phaseoleae</taxon>
        <taxon>Vigna</taxon>
    </lineage>
</organism>
<dbReference type="EMBL" id="AP015041">
    <property type="protein sequence ID" value="BAT95587.1"/>
    <property type="molecule type" value="Genomic_DNA"/>
</dbReference>
<protein>
    <submittedName>
        <fullName evidence="1">Uncharacterized protein</fullName>
    </submittedName>
</protein>
<sequence>MYDKVFQCLYILFFTFVHIINAKRLDRNHYTQEKDVERYEEHSGNVSLEDFFSDTSYKLCFDKGYDMALYPCKVYLSLTSHLKGF</sequence>
<dbReference type="Proteomes" id="UP000291084">
    <property type="component" value="Chromosome 8"/>
</dbReference>
<gene>
    <name evidence="1" type="primary">Vigan.08G234100</name>
    <name evidence="1" type="ORF">VIGAN_08234100</name>
</gene>
<keyword evidence="2" id="KW-1185">Reference proteome</keyword>
<evidence type="ECO:0000313" key="1">
    <source>
        <dbReference type="EMBL" id="BAT95587.1"/>
    </source>
</evidence>
<proteinExistence type="predicted"/>
<accession>A0A0S3SRX8</accession>
<evidence type="ECO:0000313" key="2">
    <source>
        <dbReference type="Proteomes" id="UP000291084"/>
    </source>
</evidence>
<name>A0A0S3SRX8_PHAAN</name>
<reference evidence="1 2" key="1">
    <citation type="journal article" date="2015" name="Sci. Rep.">
        <title>The power of single molecule real-time sequencing technology in the de novo assembly of a eukaryotic genome.</title>
        <authorList>
            <person name="Sakai H."/>
            <person name="Naito K."/>
            <person name="Ogiso-Tanaka E."/>
            <person name="Takahashi Y."/>
            <person name="Iseki K."/>
            <person name="Muto C."/>
            <person name="Satou K."/>
            <person name="Teruya K."/>
            <person name="Shiroma A."/>
            <person name="Shimoji M."/>
            <person name="Hirano T."/>
            <person name="Itoh T."/>
            <person name="Kaga A."/>
            <person name="Tomooka N."/>
        </authorList>
    </citation>
    <scope>NUCLEOTIDE SEQUENCE [LARGE SCALE GENOMIC DNA]</scope>
    <source>
        <strain evidence="2">cv. Shumari</strain>
    </source>
</reference>